<evidence type="ECO:0000313" key="2">
    <source>
        <dbReference type="Proteomes" id="UP000712600"/>
    </source>
</evidence>
<proteinExistence type="predicted"/>
<accession>A0A8S9P5L8</accession>
<name>A0A8S9P5L8_BRACR</name>
<evidence type="ECO:0000313" key="1">
    <source>
        <dbReference type="EMBL" id="KAF3508682.1"/>
    </source>
</evidence>
<gene>
    <name evidence="1" type="ORF">F2Q69_00007806</name>
</gene>
<sequence length="52" mass="5642">MLLRALSSKAPSTEACCRLLKTHTDPVLSSHLISSPATVRSQQIQFGFSKVV</sequence>
<reference evidence="1" key="1">
    <citation type="submission" date="2019-12" db="EMBL/GenBank/DDBJ databases">
        <title>Genome sequencing and annotation of Brassica cretica.</title>
        <authorList>
            <person name="Studholme D.J."/>
            <person name="Sarris P."/>
        </authorList>
    </citation>
    <scope>NUCLEOTIDE SEQUENCE</scope>
    <source>
        <strain evidence="1">PFS-109/04</strain>
        <tissue evidence="1">Leaf</tissue>
    </source>
</reference>
<dbReference type="Proteomes" id="UP000712600">
    <property type="component" value="Unassembled WGS sequence"/>
</dbReference>
<comment type="caution">
    <text evidence="1">The sequence shown here is derived from an EMBL/GenBank/DDBJ whole genome shotgun (WGS) entry which is preliminary data.</text>
</comment>
<organism evidence="1 2">
    <name type="scientific">Brassica cretica</name>
    <name type="common">Mustard</name>
    <dbReference type="NCBI Taxonomy" id="69181"/>
    <lineage>
        <taxon>Eukaryota</taxon>
        <taxon>Viridiplantae</taxon>
        <taxon>Streptophyta</taxon>
        <taxon>Embryophyta</taxon>
        <taxon>Tracheophyta</taxon>
        <taxon>Spermatophyta</taxon>
        <taxon>Magnoliopsida</taxon>
        <taxon>eudicotyledons</taxon>
        <taxon>Gunneridae</taxon>
        <taxon>Pentapetalae</taxon>
        <taxon>rosids</taxon>
        <taxon>malvids</taxon>
        <taxon>Brassicales</taxon>
        <taxon>Brassicaceae</taxon>
        <taxon>Brassiceae</taxon>
        <taxon>Brassica</taxon>
    </lineage>
</organism>
<dbReference type="EMBL" id="QGKX02001521">
    <property type="protein sequence ID" value="KAF3508682.1"/>
    <property type="molecule type" value="Genomic_DNA"/>
</dbReference>
<protein>
    <submittedName>
        <fullName evidence="1">Uncharacterized protein</fullName>
    </submittedName>
</protein>
<dbReference type="AlphaFoldDB" id="A0A8S9P5L8"/>